<evidence type="ECO:0000313" key="3">
    <source>
        <dbReference type="Proteomes" id="UP000092460"/>
    </source>
</evidence>
<keyword evidence="1" id="KW-1133">Transmembrane helix</keyword>
<dbReference type="EnsemblMetazoa" id="GPPI043567-RA">
    <property type="protein sequence ID" value="GPPI043567-PA"/>
    <property type="gene ID" value="GPPI043567"/>
</dbReference>
<dbReference type="VEuPathDB" id="VectorBase:GPPI043567"/>
<proteinExistence type="predicted"/>
<feature type="transmembrane region" description="Helical" evidence="1">
    <location>
        <begin position="57"/>
        <end position="76"/>
    </location>
</feature>
<reference evidence="3" key="1">
    <citation type="submission" date="2015-01" db="EMBL/GenBank/DDBJ databases">
        <authorList>
            <person name="Aksoy S."/>
            <person name="Warren W."/>
            <person name="Wilson R.K."/>
        </authorList>
    </citation>
    <scope>NUCLEOTIDE SEQUENCE [LARGE SCALE GENOMIC DNA]</scope>
    <source>
        <strain evidence="3">IAEA</strain>
    </source>
</reference>
<accession>A0A1B0BXL3</accession>
<keyword evidence="1" id="KW-0472">Membrane</keyword>
<dbReference type="AlphaFoldDB" id="A0A1B0BXL3"/>
<organism evidence="2 3">
    <name type="scientific">Glossina palpalis gambiensis</name>
    <dbReference type="NCBI Taxonomy" id="67801"/>
    <lineage>
        <taxon>Eukaryota</taxon>
        <taxon>Metazoa</taxon>
        <taxon>Ecdysozoa</taxon>
        <taxon>Arthropoda</taxon>
        <taxon>Hexapoda</taxon>
        <taxon>Insecta</taxon>
        <taxon>Pterygota</taxon>
        <taxon>Neoptera</taxon>
        <taxon>Endopterygota</taxon>
        <taxon>Diptera</taxon>
        <taxon>Brachycera</taxon>
        <taxon>Muscomorpha</taxon>
        <taxon>Hippoboscoidea</taxon>
        <taxon>Glossinidae</taxon>
        <taxon>Glossina</taxon>
    </lineage>
</organism>
<protein>
    <submittedName>
        <fullName evidence="2">Uncharacterized protein</fullName>
    </submittedName>
</protein>
<dbReference type="EMBL" id="JXJN01022272">
    <property type="status" value="NOT_ANNOTATED_CDS"/>
    <property type="molecule type" value="Genomic_DNA"/>
</dbReference>
<keyword evidence="1" id="KW-0812">Transmembrane</keyword>
<sequence length="99" mass="10674">MKSSACLAKRSACNDTLSASSSCTRHNKAKSSRSSSLLMRSVNTICSRRYLNSAVRFSSSLCALLVVTTLLTSAPLRGRSVNILLRNRVTSSLNSDTKC</sequence>
<evidence type="ECO:0000313" key="2">
    <source>
        <dbReference type="EnsemblMetazoa" id="GPPI043567-PA"/>
    </source>
</evidence>
<dbReference type="Proteomes" id="UP000092460">
    <property type="component" value="Unassembled WGS sequence"/>
</dbReference>
<name>A0A1B0BXL3_9MUSC</name>
<evidence type="ECO:0000256" key="1">
    <source>
        <dbReference type="SAM" id="Phobius"/>
    </source>
</evidence>
<reference evidence="2" key="2">
    <citation type="submission" date="2020-05" db="UniProtKB">
        <authorList>
            <consortium name="EnsemblMetazoa"/>
        </authorList>
    </citation>
    <scope>IDENTIFICATION</scope>
    <source>
        <strain evidence="2">IAEA</strain>
    </source>
</reference>
<keyword evidence="3" id="KW-1185">Reference proteome</keyword>